<evidence type="ECO:0008006" key="7">
    <source>
        <dbReference type="Google" id="ProtNLM"/>
    </source>
</evidence>
<dbReference type="InterPro" id="IPR016300">
    <property type="entry name" value="ATPase_ArsA/GET3"/>
</dbReference>
<evidence type="ECO:0000259" key="3">
    <source>
        <dbReference type="Pfam" id="PF02374"/>
    </source>
</evidence>
<comment type="caution">
    <text evidence="5">The sequence shown here is derived from an EMBL/GenBank/DDBJ whole genome shotgun (WGS) entry which is preliminary data.</text>
</comment>
<evidence type="ECO:0000313" key="6">
    <source>
        <dbReference type="Proteomes" id="UP000631535"/>
    </source>
</evidence>
<dbReference type="InterPro" id="IPR008978">
    <property type="entry name" value="HSP20-like_chaperone"/>
</dbReference>
<feature type="domain" description="ArsA HSP20-like" evidence="4">
    <location>
        <begin position="415"/>
        <end position="472"/>
    </location>
</feature>
<evidence type="ECO:0000259" key="4">
    <source>
        <dbReference type="Pfam" id="PF17886"/>
    </source>
</evidence>
<evidence type="ECO:0000256" key="2">
    <source>
        <dbReference type="SAM" id="MobiDB-lite"/>
    </source>
</evidence>
<dbReference type="InterPro" id="IPR040612">
    <property type="entry name" value="ArsA_HSP20-like"/>
</dbReference>
<feature type="domain" description="ArsA/GET3 Anion-transporting ATPase-like" evidence="3">
    <location>
        <begin position="65"/>
        <end position="381"/>
    </location>
</feature>
<evidence type="ECO:0000313" key="5">
    <source>
        <dbReference type="EMBL" id="GGO53317.1"/>
    </source>
</evidence>
<keyword evidence="6" id="KW-1185">Reference proteome</keyword>
<gene>
    <name evidence="5" type="ORF">GCM10012287_39620</name>
</gene>
<reference evidence="6" key="1">
    <citation type="journal article" date="2019" name="Int. J. Syst. Evol. Microbiol.">
        <title>The Global Catalogue of Microorganisms (GCM) 10K type strain sequencing project: providing services to taxonomists for standard genome sequencing and annotation.</title>
        <authorList>
            <consortium name="The Broad Institute Genomics Platform"/>
            <consortium name="The Broad Institute Genome Sequencing Center for Infectious Disease"/>
            <person name="Wu L."/>
            <person name="Ma J."/>
        </authorList>
    </citation>
    <scope>NUCLEOTIDE SEQUENCE [LARGE SCALE GENOMIC DNA]</scope>
    <source>
        <strain evidence="6">CGMCC 4.7178</strain>
    </source>
</reference>
<dbReference type="PANTHER" id="PTHR10803:SF3">
    <property type="entry name" value="ATPASE GET3"/>
    <property type="match status" value="1"/>
</dbReference>
<evidence type="ECO:0000256" key="1">
    <source>
        <dbReference type="ARBA" id="ARBA00011040"/>
    </source>
</evidence>
<dbReference type="Proteomes" id="UP000631535">
    <property type="component" value="Unassembled WGS sequence"/>
</dbReference>
<sequence length="486" mass="51063">MPRPTAYGPGAGGADGAGTFRAEPGGGHEIEHDHGNDHEGQDEGRFEGEQRVEAAGRPSRSSPVRTLLITGPGGAGRTTVAAASALAEARNGRRTLLLSGEPPAVLAPLLGVPQPAAREATGASGALPVQEGPAEVPATEGRLWVARIDAGAQFRSGGRALQERIRPALGMVGAEALDEDELTELPGAEAFALLRTLRAAHAVEAWDTLVVDLPPTPAALQLLALPSQLRRYLRRLLPPERQAARALRPALAQLVGVPMPTAALYETTARWDGELAAVEEMLESPGTSVRLVAEPGTLPAEALRLARAGAGLYGLPLAAVVANRLLPMESSDPWLRGLSGRQRDVLAALREECEAQDVPLLEVPHLGRDPLGVEDLERVARAAGLPGAVADAAGSGRRAGAGEVENRIASEGLLVWHLPLPAVRKGELDLVRRGDELILSAGPYRRVLTLPSALRRCRVAGAALERGVLRVRCEPDPALWPEEPKG</sequence>
<name>A0ABQ2MKC9_9ACTN</name>
<dbReference type="EMBL" id="BMMP01000013">
    <property type="protein sequence ID" value="GGO53317.1"/>
    <property type="molecule type" value="Genomic_DNA"/>
</dbReference>
<dbReference type="InterPro" id="IPR025723">
    <property type="entry name" value="ArsA/GET3_ATPase-like"/>
</dbReference>
<protein>
    <recommendedName>
        <fullName evidence="7">Arsenite efflux ATP-binding protein ArsA</fullName>
    </recommendedName>
</protein>
<dbReference type="PANTHER" id="PTHR10803">
    <property type="entry name" value="ARSENICAL PUMP-DRIVING ATPASE ARSENITE-TRANSLOCATING ATPASE"/>
    <property type="match status" value="1"/>
</dbReference>
<comment type="similarity">
    <text evidence="1">Belongs to the arsA ATPase family.</text>
</comment>
<dbReference type="InterPro" id="IPR027417">
    <property type="entry name" value="P-loop_NTPase"/>
</dbReference>
<organism evidence="5 6">
    <name type="scientific">Streptomyces daqingensis</name>
    <dbReference type="NCBI Taxonomy" id="1472640"/>
    <lineage>
        <taxon>Bacteria</taxon>
        <taxon>Bacillati</taxon>
        <taxon>Actinomycetota</taxon>
        <taxon>Actinomycetes</taxon>
        <taxon>Kitasatosporales</taxon>
        <taxon>Streptomycetaceae</taxon>
        <taxon>Streptomyces</taxon>
    </lineage>
</organism>
<dbReference type="Pfam" id="PF17886">
    <property type="entry name" value="ArsA_HSP20"/>
    <property type="match status" value="1"/>
</dbReference>
<dbReference type="Gene3D" id="2.60.40.790">
    <property type="match status" value="1"/>
</dbReference>
<feature type="region of interest" description="Disordered" evidence="2">
    <location>
        <begin position="1"/>
        <end position="65"/>
    </location>
</feature>
<dbReference type="SUPFAM" id="SSF52540">
    <property type="entry name" value="P-loop containing nucleoside triphosphate hydrolases"/>
    <property type="match status" value="1"/>
</dbReference>
<dbReference type="Pfam" id="PF02374">
    <property type="entry name" value="ArsA_ATPase"/>
    <property type="match status" value="1"/>
</dbReference>
<dbReference type="Gene3D" id="3.40.50.300">
    <property type="entry name" value="P-loop containing nucleotide triphosphate hydrolases"/>
    <property type="match status" value="1"/>
</dbReference>
<accession>A0ABQ2MKC9</accession>
<proteinExistence type="inferred from homology"/>
<feature type="compositionally biased region" description="Basic and acidic residues" evidence="2">
    <location>
        <begin position="26"/>
        <end position="54"/>
    </location>
</feature>
<dbReference type="RefSeq" id="WP_308424154.1">
    <property type="nucleotide sequence ID" value="NZ_BMMP01000013.1"/>
</dbReference>